<feature type="non-terminal residue" evidence="2">
    <location>
        <position position="1"/>
    </location>
</feature>
<dbReference type="AlphaFoldDB" id="A0A6J4U3W0"/>
<reference evidence="2" key="1">
    <citation type="submission" date="2020-02" db="EMBL/GenBank/DDBJ databases">
        <authorList>
            <person name="Meier V. D."/>
        </authorList>
    </citation>
    <scope>NUCLEOTIDE SEQUENCE</scope>
    <source>
        <strain evidence="2">AVDCRST_MAG49</strain>
    </source>
</reference>
<name>A0A6J4U3W0_9BACT</name>
<feature type="compositionally biased region" description="Basic residues" evidence="1">
    <location>
        <begin position="95"/>
        <end position="105"/>
    </location>
</feature>
<organism evidence="2">
    <name type="scientific">uncultured Thermomicrobiales bacterium</name>
    <dbReference type="NCBI Taxonomy" id="1645740"/>
    <lineage>
        <taxon>Bacteria</taxon>
        <taxon>Pseudomonadati</taxon>
        <taxon>Thermomicrobiota</taxon>
        <taxon>Thermomicrobia</taxon>
        <taxon>Thermomicrobiales</taxon>
        <taxon>environmental samples</taxon>
    </lineage>
</organism>
<feature type="compositionally biased region" description="Basic and acidic residues" evidence="1">
    <location>
        <begin position="43"/>
        <end position="53"/>
    </location>
</feature>
<accession>A0A6J4U3W0</accession>
<sequence length="105" mass="11689">WPCANGDRTRQDHRTPGPAPVQSGRRDAGPARSRRRAPAGRRRWLDGAGDRCQGRRRTIGHRPQATGVAWRGRQGRRRGARGGRGCPRSPSSGRMRPKTKRFVSS</sequence>
<evidence type="ECO:0000256" key="1">
    <source>
        <dbReference type="SAM" id="MobiDB-lite"/>
    </source>
</evidence>
<gene>
    <name evidence="2" type="ORF">AVDCRST_MAG49-522</name>
</gene>
<evidence type="ECO:0000313" key="2">
    <source>
        <dbReference type="EMBL" id="CAA9538040.1"/>
    </source>
</evidence>
<feature type="non-terminal residue" evidence="2">
    <location>
        <position position="105"/>
    </location>
</feature>
<protein>
    <submittedName>
        <fullName evidence="2">Uncharacterized protein</fullName>
    </submittedName>
</protein>
<feature type="compositionally biased region" description="Basic residues" evidence="1">
    <location>
        <begin position="32"/>
        <end position="42"/>
    </location>
</feature>
<dbReference type="EMBL" id="CADCWG010000030">
    <property type="protein sequence ID" value="CAA9538040.1"/>
    <property type="molecule type" value="Genomic_DNA"/>
</dbReference>
<proteinExistence type="predicted"/>
<feature type="region of interest" description="Disordered" evidence="1">
    <location>
        <begin position="1"/>
        <end position="105"/>
    </location>
</feature>